<dbReference type="InterPro" id="IPR009080">
    <property type="entry name" value="tRNAsynth_Ia_anticodon-bd"/>
</dbReference>
<dbReference type="InterPro" id="IPR014758">
    <property type="entry name" value="Met-tRNA_synth"/>
</dbReference>
<keyword evidence="17" id="KW-1185">Reference proteome</keyword>
<evidence type="ECO:0000313" key="15">
    <source>
        <dbReference type="EMBL" id="PLW18082.1"/>
    </source>
</evidence>
<dbReference type="GO" id="GO:0017101">
    <property type="term" value="C:aminoacyl-tRNA synthetase multienzyme complex"/>
    <property type="evidence" value="ECO:0007669"/>
    <property type="project" value="TreeGrafter"/>
</dbReference>
<evidence type="ECO:0000256" key="6">
    <source>
        <dbReference type="ARBA" id="ARBA00022741"/>
    </source>
</evidence>
<dbReference type="Proteomes" id="UP000235388">
    <property type="component" value="Unassembled WGS sequence"/>
</dbReference>
<dbReference type="GO" id="GO:0006431">
    <property type="term" value="P:methionyl-tRNA aminoacylation"/>
    <property type="evidence" value="ECO:0007669"/>
    <property type="project" value="InterPro"/>
</dbReference>
<dbReference type="HAMAP" id="MF_00098">
    <property type="entry name" value="Met_tRNA_synth_type1"/>
    <property type="match status" value="1"/>
</dbReference>
<organism evidence="15 18">
    <name type="scientific">Puccinia coronata f. sp. avenae</name>
    <dbReference type="NCBI Taxonomy" id="200324"/>
    <lineage>
        <taxon>Eukaryota</taxon>
        <taxon>Fungi</taxon>
        <taxon>Dikarya</taxon>
        <taxon>Basidiomycota</taxon>
        <taxon>Pucciniomycotina</taxon>
        <taxon>Pucciniomycetes</taxon>
        <taxon>Pucciniales</taxon>
        <taxon>Pucciniaceae</taxon>
        <taxon>Puccinia</taxon>
    </lineage>
</organism>
<dbReference type="EMBL" id="PGCJ01000011">
    <property type="protein sequence ID" value="PLW57362.1"/>
    <property type="molecule type" value="Genomic_DNA"/>
</dbReference>
<evidence type="ECO:0000256" key="7">
    <source>
        <dbReference type="ARBA" id="ARBA00022840"/>
    </source>
</evidence>
<dbReference type="NCBIfam" id="TIGR00398">
    <property type="entry name" value="metG"/>
    <property type="match status" value="1"/>
</dbReference>
<evidence type="ECO:0000313" key="17">
    <source>
        <dbReference type="Proteomes" id="UP000235388"/>
    </source>
</evidence>
<dbReference type="GO" id="GO:0036464">
    <property type="term" value="C:cytoplasmic ribonucleoprotein granule"/>
    <property type="evidence" value="ECO:0007669"/>
    <property type="project" value="UniProtKB-ARBA"/>
</dbReference>
<dbReference type="SUPFAM" id="SSF47323">
    <property type="entry name" value="Anticodon-binding domain of a subclass of class I aminoacyl-tRNA synthetases"/>
    <property type="match status" value="1"/>
</dbReference>
<dbReference type="SUPFAM" id="SSF47060">
    <property type="entry name" value="S15/NS1 RNA-binding domain"/>
    <property type="match status" value="1"/>
</dbReference>
<evidence type="ECO:0000259" key="14">
    <source>
        <dbReference type="PROSITE" id="PS51185"/>
    </source>
</evidence>
<dbReference type="InterPro" id="IPR001412">
    <property type="entry name" value="aa-tRNA-synth_I_CS"/>
</dbReference>
<evidence type="ECO:0000313" key="18">
    <source>
        <dbReference type="Proteomes" id="UP000235392"/>
    </source>
</evidence>
<evidence type="ECO:0000256" key="11">
    <source>
        <dbReference type="ARBA" id="ARBA00047364"/>
    </source>
</evidence>
<dbReference type="Gene3D" id="1.10.730.10">
    <property type="entry name" value="Isoleucyl-tRNA Synthetase, Domain 1"/>
    <property type="match status" value="1"/>
</dbReference>
<feature type="compositionally biased region" description="Basic residues" evidence="13">
    <location>
        <begin position="637"/>
        <end position="647"/>
    </location>
</feature>
<dbReference type="PROSITE" id="PS51185">
    <property type="entry name" value="WHEP_TRS_2"/>
    <property type="match status" value="1"/>
</dbReference>
<dbReference type="SMART" id="SM00991">
    <property type="entry name" value="WHEP-TRS"/>
    <property type="match status" value="1"/>
</dbReference>
<evidence type="ECO:0000256" key="8">
    <source>
        <dbReference type="ARBA" id="ARBA00022917"/>
    </source>
</evidence>
<dbReference type="GO" id="GO:0005524">
    <property type="term" value="F:ATP binding"/>
    <property type="evidence" value="ECO:0007669"/>
    <property type="project" value="UniProtKB-KW"/>
</dbReference>
<dbReference type="FunFam" id="1.10.730.10:FF:000037">
    <property type="entry name" value="Methionyl-tRNA synthetase"/>
    <property type="match status" value="1"/>
</dbReference>
<dbReference type="Pfam" id="PF09334">
    <property type="entry name" value="tRNA-synt_1g"/>
    <property type="match status" value="1"/>
</dbReference>
<gene>
    <name evidence="16" type="ORF">PCANC_01803</name>
    <name evidence="15" type="ORF">PCASD_16121</name>
</gene>
<dbReference type="SUPFAM" id="SSF57770">
    <property type="entry name" value="Methionyl-tRNA synthetase (MetRS), Zn-domain"/>
    <property type="match status" value="1"/>
</dbReference>
<comment type="similarity">
    <text evidence="2 12">Belongs to the class-I aminoacyl-tRNA synthetase family.</text>
</comment>
<sequence length="719" mass="80454">MATISETPGRGKIREDVELTPQVTNADGKIVPLPDRPNILITSALPYVNNAPHLGNIIGSTLSADVFARYSRTGPVVAQVLYICGTDEYGTTTETKALEEGVSPSELCDKYHQIHKDSYQWFDIGFDHFGRTTTPKQTEICQKIFAALYENGHLTEHEIEQVYCEKDARFLADRFVEGTCPRCGSAGARGDQCDTCCQTLDAIELIDKKCKICSSSPISKKSKHLFLNLPKLQSQIEGWYNSAKEGHHWSANGKAFTEAWLRDGLRERCLTRDLKWGVPVPIKGWEDKVMYVWFDAPIGYPSITANYSNDWEKWWKNPKEVTLYQFMGKDNVPFHTILFPAYLMGTGQEWTMLNHISTTEYLQYENVKFSKSNNVGVFGQNARDTQVPSEVWRYFLISTRPETNDSQFTWTDFISKANSELLNNLGNFVNRIVKFCNARYHSIVPDPISWPVVGPPTQAESTPKEDSLSVTSHTVAREVFDEEDQSFVTDINTLLSQYIECMDSLKLRQALATVMAISARGNQYLQENKIDYSLLLASPRRCAQIVLVSLNLVYLLSVLVYPFMPSTSELILKQLNAPKRRLSRTFGIDLLPGHAIGDAIYLFRKIDPDRAAFWRKQYGGTRPAGDGGAEAASESKKAKKKAAHAAKAKNSPAPAFSGPKPPEMVEMEQMIVAQGERVRQLKAGSIEGDVGAEVSKLLALKKDLSLLVDQLAKTSLAPS</sequence>
<keyword evidence="6 12" id="KW-0547">Nucleotide-binding</keyword>
<evidence type="ECO:0000256" key="1">
    <source>
        <dbReference type="ARBA" id="ARBA00004496"/>
    </source>
</evidence>
<comment type="subcellular location">
    <subcellularLocation>
        <location evidence="1">Cytoplasm</location>
    </subcellularLocation>
</comment>
<dbReference type="InterPro" id="IPR009068">
    <property type="entry name" value="uS15_NS1_RNA-bd_sf"/>
</dbReference>
<dbReference type="CDD" id="cd07957">
    <property type="entry name" value="Anticodon_Ia_Met"/>
    <property type="match status" value="1"/>
</dbReference>
<keyword evidence="4" id="KW-0963">Cytoplasm</keyword>
<dbReference type="FunFam" id="2.20.28.20:FF:000001">
    <property type="entry name" value="Methionine--tRNA ligase"/>
    <property type="match status" value="1"/>
</dbReference>
<dbReference type="InterPro" id="IPR029038">
    <property type="entry name" value="MetRS_Zn"/>
</dbReference>
<name>A0A2N5SXW7_9BASI</name>
<evidence type="ECO:0000313" key="16">
    <source>
        <dbReference type="EMBL" id="PLW57362.1"/>
    </source>
</evidence>
<dbReference type="GO" id="GO:0017102">
    <property type="term" value="C:methionyl glutamyl tRNA synthetase complex"/>
    <property type="evidence" value="ECO:0007669"/>
    <property type="project" value="UniProtKB-ARBA"/>
</dbReference>
<dbReference type="AlphaFoldDB" id="A0A2N5SXW7"/>
<dbReference type="SUPFAM" id="SSF52374">
    <property type="entry name" value="Nucleotidylyl transferase"/>
    <property type="match status" value="1"/>
</dbReference>
<dbReference type="OrthoDB" id="5844513at2759"/>
<evidence type="ECO:0000256" key="4">
    <source>
        <dbReference type="ARBA" id="ARBA00022490"/>
    </source>
</evidence>
<accession>A0A2N5SXW7</accession>
<dbReference type="GO" id="GO:0005829">
    <property type="term" value="C:cytosol"/>
    <property type="evidence" value="ECO:0007669"/>
    <property type="project" value="TreeGrafter"/>
</dbReference>
<evidence type="ECO:0000256" key="9">
    <source>
        <dbReference type="ARBA" id="ARBA00023146"/>
    </source>
</evidence>
<dbReference type="PANTHER" id="PTHR45765">
    <property type="entry name" value="METHIONINE--TRNA LIGASE"/>
    <property type="match status" value="1"/>
</dbReference>
<evidence type="ECO:0000256" key="2">
    <source>
        <dbReference type="ARBA" id="ARBA00005594"/>
    </source>
</evidence>
<dbReference type="InterPro" id="IPR033911">
    <property type="entry name" value="MetRS_core"/>
</dbReference>
<dbReference type="STRING" id="200324.A0A2N5SXW7"/>
<evidence type="ECO:0000256" key="10">
    <source>
        <dbReference type="ARBA" id="ARBA00030904"/>
    </source>
</evidence>
<dbReference type="EMBL" id="PGCI01000739">
    <property type="protein sequence ID" value="PLW18082.1"/>
    <property type="molecule type" value="Genomic_DNA"/>
</dbReference>
<evidence type="ECO:0000256" key="13">
    <source>
        <dbReference type="SAM" id="MobiDB-lite"/>
    </source>
</evidence>
<proteinExistence type="inferred from homology"/>
<comment type="catalytic activity">
    <reaction evidence="11">
        <text>tRNA(Met) + L-methionine + ATP = L-methionyl-tRNA(Met) + AMP + diphosphate</text>
        <dbReference type="Rhea" id="RHEA:13481"/>
        <dbReference type="Rhea" id="RHEA-COMP:9667"/>
        <dbReference type="Rhea" id="RHEA-COMP:9698"/>
        <dbReference type="ChEBI" id="CHEBI:30616"/>
        <dbReference type="ChEBI" id="CHEBI:33019"/>
        <dbReference type="ChEBI" id="CHEBI:57844"/>
        <dbReference type="ChEBI" id="CHEBI:78442"/>
        <dbReference type="ChEBI" id="CHEBI:78530"/>
        <dbReference type="ChEBI" id="CHEBI:456215"/>
        <dbReference type="EC" id="6.1.1.10"/>
    </reaction>
</comment>
<dbReference type="InterPro" id="IPR014729">
    <property type="entry name" value="Rossmann-like_a/b/a_fold"/>
</dbReference>
<dbReference type="InterPro" id="IPR015413">
    <property type="entry name" value="Methionyl/Leucyl_tRNA_Synth"/>
</dbReference>
<evidence type="ECO:0000256" key="5">
    <source>
        <dbReference type="ARBA" id="ARBA00022598"/>
    </source>
</evidence>
<evidence type="ECO:0000256" key="12">
    <source>
        <dbReference type="RuleBase" id="RU363039"/>
    </source>
</evidence>
<dbReference type="InterPro" id="IPR023458">
    <property type="entry name" value="Met-tRNA_ligase_1"/>
</dbReference>
<dbReference type="Gene3D" id="2.20.28.20">
    <property type="entry name" value="Methionyl-tRNA synthetase, Zn-domain"/>
    <property type="match status" value="1"/>
</dbReference>
<dbReference type="PROSITE" id="PS00178">
    <property type="entry name" value="AA_TRNA_LIGASE_I"/>
    <property type="match status" value="1"/>
</dbReference>
<dbReference type="InterPro" id="IPR000738">
    <property type="entry name" value="WHEP-TRS_dom"/>
</dbReference>
<dbReference type="InterPro" id="IPR041872">
    <property type="entry name" value="Anticodon_Met"/>
</dbReference>
<dbReference type="CDD" id="cd00814">
    <property type="entry name" value="MetRS_core"/>
    <property type="match status" value="1"/>
</dbReference>
<dbReference type="Proteomes" id="UP000235392">
    <property type="component" value="Unassembled WGS sequence"/>
</dbReference>
<dbReference type="CDD" id="cd01200">
    <property type="entry name" value="WHEPGMRS_RNA"/>
    <property type="match status" value="1"/>
</dbReference>
<keyword evidence="5 12" id="KW-0436">Ligase</keyword>
<dbReference type="Pfam" id="PF00458">
    <property type="entry name" value="WHEP-TRS"/>
    <property type="match status" value="1"/>
</dbReference>
<reference evidence="17 18" key="1">
    <citation type="submission" date="2017-11" db="EMBL/GenBank/DDBJ databases">
        <title>De novo assembly and phasing of dikaryotic genomes from two isolates of Puccinia coronata f. sp. avenae, the causal agent of oat crown rust.</title>
        <authorList>
            <person name="Miller M.E."/>
            <person name="Zhang Y."/>
            <person name="Omidvar V."/>
            <person name="Sperschneider J."/>
            <person name="Schwessinger B."/>
            <person name="Raley C."/>
            <person name="Palmer J.M."/>
            <person name="Garnica D."/>
            <person name="Upadhyaya N."/>
            <person name="Rathjen J."/>
            <person name="Taylor J.M."/>
            <person name="Park R.F."/>
            <person name="Dodds P.N."/>
            <person name="Hirsch C.D."/>
            <person name="Kianian S.F."/>
            <person name="Figueroa M."/>
        </authorList>
    </citation>
    <scope>NUCLEOTIDE SEQUENCE [LARGE SCALE GENOMIC DNA]</scope>
    <source>
        <strain evidence="16">12NC29</strain>
        <strain evidence="15">12SD80</strain>
    </source>
</reference>
<feature type="region of interest" description="Disordered" evidence="13">
    <location>
        <begin position="622"/>
        <end position="662"/>
    </location>
</feature>
<feature type="domain" description="WHEP-TRS" evidence="14">
    <location>
        <begin position="663"/>
        <end position="718"/>
    </location>
</feature>
<protein>
    <recommendedName>
        <fullName evidence="3">methionine--tRNA ligase</fullName>
        <ecNumber evidence="3">6.1.1.10</ecNumber>
    </recommendedName>
    <alternativeName>
        <fullName evidence="10">Methionyl-tRNA synthetase</fullName>
    </alternativeName>
</protein>
<dbReference type="Pfam" id="PF19303">
    <property type="entry name" value="Anticodon_3"/>
    <property type="match status" value="1"/>
</dbReference>
<dbReference type="PANTHER" id="PTHR45765:SF1">
    <property type="entry name" value="METHIONINE--TRNA LIGASE, CYTOPLASMIC"/>
    <property type="match status" value="1"/>
</dbReference>
<dbReference type="PRINTS" id="PR01041">
    <property type="entry name" value="TRNASYNTHMET"/>
</dbReference>
<keyword evidence="9 12" id="KW-0030">Aminoacyl-tRNA synthetase</keyword>
<dbReference type="Gene3D" id="3.40.50.620">
    <property type="entry name" value="HUPs"/>
    <property type="match status" value="1"/>
</dbReference>
<dbReference type="Gene3D" id="1.10.287.10">
    <property type="entry name" value="S15/NS1, RNA-binding"/>
    <property type="match status" value="1"/>
</dbReference>
<comment type="caution">
    <text evidence="15">The sequence shown here is derived from an EMBL/GenBank/DDBJ whole genome shotgun (WGS) entry which is preliminary data.</text>
</comment>
<dbReference type="EC" id="6.1.1.10" evidence="3"/>
<keyword evidence="8 12" id="KW-0648">Protein biosynthesis</keyword>
<evidence type="ECO:0000256" key="3">
    <source>
        <dbReference type="ARBA" id="ARBA00012838"/>
    </source>
</evidence>
<dbReference type="GO" id="GO:0004825">
    <property type="term" value="F:methionine-tRNA ligase activity"/>
    <property type="evidence" value="ECO:0007669"/>
    <property type="project" value="UniProtKB-EC"/>
</dbReference>
<keyword evidence="7 12" id="KW-0067">ATP-binding</keyword>